<evidence type="ECO:0000313" key="3">
    <source>
        <dbReference type="Proteomes" id="UP000676506"/>
    </source>
</evidence>
<protein>
    <submittedName>
        <fullName evidence="2">Uncharacterized protein</fullName>
    </submittedName>
</protein>
<dbReference type="Gene3D" id="1.20.5.170">
    <property type="match status" value="1"/>
</dbReference>
<dbReference type="RefSeq" id="WP_211429216.1">
    <property type="nucleotide sequence ID" value="NZ_CP072648.1"/>
</dbReference>
<proteinExistence type="predicted"/>
<dbReference type="Gene3D" id="1.20.5.340">
    <property type="match status" value="1"/>
</dbReference>
<evidence type="ECO:0000256" key="1">
    <source>
        <dbReference type="SAM" id="Coils"/>
    </source>
</evidence>
<accession>A0ABX8BC14</accession>
<keyword evidence="1" id="KW-0175">Coiled coil</keyword>
<dbReference type="SUPFAM" id="SSF57997">
    <property type="entry name" value="Tropomyosin"/>
    <property type="match status" value="1"/>
</dbReference>
<reference evidence="2 3" key="1">
    <citation type="submission" date="2021-03" db="EMBL/GenBank/DDBJ databases">
        <title>Genomic and phenotypic characterization of Chloracidobacterium isolates provides evidence for multiple species.</title>
        <authorList>
            <person name="Saini M.K."/>
            <person name="Costas A.M.G."/>
            <person name="Tank M."/>
            <person name="Bryant D.A."/>
        </authorList>
    </citation>
    <scope>NUCLEOTIDE SEQUENCE [LARGE SCALE GENOMIC DNA]</scope>
    <source>
        <strain evidence="2 3">BV2-C</strain>
    </source>
</reference>
<keyword evidence="3" id="KW-1185">Reference proteome</keyword>
<dbReference type="EMBL" id="CP072648">
    <property type="protein sequence ID" value="QUW03325.1"/>
    <property type="molecule type" value="Genomic_DNA"/>
</dbReference>
<gene>
    <name evidence="2" type="ORF">J8C06_02480</name>
</gene>
<feature type="coiled-coil region" evidence="1">
    <location>
        <begin position="25"/>
        <end position="129"/>
    </location>
</feature>
<dbReference type="Proteomes" id="UP000676506">
    <property type="component" value="Chromosome 1"/>
</dbReference>
<evidence type="ECO:0000313" key="2">
    <source>
        <dbReference type="EMBL" id="QUW03325.1"/>
    </source>
</evidence>
<sequence length="187" mass="20587">METKPTLETILDRLNAIEAQVITRMDNVSDHLTQLTKQVQGLEAQVMQLAGRIDRLETQSTQLVGRIDGLEAQVTQLAGRIDRLETQSTQLVGRIDGLEAQVTQLVGRIESLETQVAQFAGRMDGLDARVGRLEEQVIAGFDVVRSELKLMNRKLTVLAKTSLDHEARLDQLEDLTEAALSASNGKG</sequence>
<name>A0ABX8BC14_9BACT</name>
<organism evidence="2 3">
    <name type="scientific">Chloracidobacterium validum</name>
    <dbReference type="NCBI Taxonomy" id="2821543"/>
    <lineage>
        <taxon>Bacteria</taxon>
        <taxon>Pseudomonadati</taxon>
        <taxon>Acidobacteriota</taxon>
        <taxon>Terriglobia</taxon>
        <taxon>Terriglobales</taxon>
        <taxon>Acidobacteriaceae</taxon>
        <taxon>Chloracidobacterium</taxon>
    </lineage>
</organism>